<accession>A0A2R4T584</accession>
<proteinExistence type="predicted"/>
<dbReference type="Proteomes" id="UP000244201">
    <property type="component" value="Chromosome"/>
</dbReference>
<keyword evidence="2" id="KW-1185">Reference proteome</keyword>
<dbReference type="KEGG" id="slk:SLUN_20830"/>
<dbReference type="RefSeq" id="WP_108150532.1">
    <property type="nucleotide sequence ID" value="NZ_CP026304.1"/>
</dbReference>
<evidence type="ECO:0000313" key="1">
    <source>
        <dbReference type="EMBL" id="AVZ74247.1"/>
    </source>
</evidence>
<dbReference type="OrthoDB" id="4329904at2"/>
<protein>
    <submittedName>
        <fullName evidence="1">Uncharacterized protein</fullName>
    </submittedName>
</protein>
<sequence length="211" mass="23121">MAEGHLRRGVIGAFMSGVRVTRERWRGAADALFVIPYHLLVLVRAGARTKVEGEFMRRFFTVAAVAASTMLFGTQAAVASPTVNWKEVNTNSNWTCNSEWKQHWIYNNVNFKSCIVTNSSGGAQGVLVVQNASTHTIRMKGRVLFESEGGGDVWCADTTLHPGYTRGCYAPTVQLPCWQGYTDGIGVTLYVWDGSIWVERQQGLAGPAVGC</sequence>
<name>A0A2R4T584_9ACTN</name>
<reference evidence="1 2" key="1">
    <citation type="submission" date="2018-01" db="EMBL/GenBank/DDBJ databases">
        <title>Complete genome sequence of Streptomyces lunaelactis MM109T, a Ferroverdin A producer isolated from cave moonmilk deposits.</title>
        <authorList>
            <person name="Naome A."/>
            <person name="Martinet L."/>
            <person name="Maciejewska M."/>
            <person name="Anderssen S."/>
            <person name="Adam D."/>
            <person name="Tenconi E."/>
            <person name="Deflandre B."/>
            <person name="Arguelles-Arias A."/>
            <person name="Calusinska M."/>
            <person name="Copieters W."/>
            <person name="Karim L."/>
            <person name="Hanikenne M."/>
            <person name="Baurain D."/>
            <person name="van Wezel G."/>
            <person name="Smargiasso N."/>
            <person name="de Pauw E."/>
            <person name="Delfosse P."/>
            <person name="Rigali S."/>
        </authorList>
    </citation>
    <scope>NUCLEOTIDE SEQUENCE [LARGE SCALE GENOMIC DNA]</scope>
    <source>
        <strain evidence="1 2">MM109</strain>
    </source>
</reference>
<evidence type="ECO:0000313" key="2">
    <source>
        <dbReference type="Proteomes" id="UP000244201"/>
    </source>
</evidence>
<organism evidence="1 2">
    <name type="scientific">Streptomyces lunaelactis</name>
    <dbReference type="NCBI Taxonomy" id="1535768"/>
    <lineage>
        <taxon>Bacteria</taxon>
        <taxon>Bacillati</taxon>
        <taxon>Actinomycetota</taxon>
        <taxon>Actinomycetes</taxon>
        <taxon>Kitasatosporales</taxon>
        <taxon>Streptomycetaceae</taxon>
        <taxon>Streptomyces</taxon>
    </lineage>
</organism>
<dbReference type="EMBL" id="CP026304">
    <property type="protein sequence ID" value="AVZ74247.1"/>
    <property type="molecule type" value="Genomic_DNA"/>
</dbReference>
<gene>
    <name evidence="1" type="ORF">SLUN_20830</name>
</gene>
<dbReference type="AlphaFoldDB" id="A0A2R4T584"/>
<dbReference type="GeneID" id="55657699"/>